<feature type="transmembrane region" description="Helical" evidence="6">
    <location>
        <begin position="518"/>
        <end position="536"/>
    </location>
</feature>
<dbReference type="EMBL" id="FMHG01000001">
    <property type="protein sequence ID" value="SCJ67156.1"/>
    <property type="molecule type" value="Genomic_DNA"/>
</dbReference>
<evidence type="ECO:0000256" key="2">
    <source>
        <dbReference type="ARBA" id="ARBA00022475"/>
    </source>
</evidence>
<feature type="transmembrane region" description="Helical" evidence="6">
    <location>
        <begin position="485"/>
        <end position="506"/>
    </location>
</feature>
<evidence type="ECO:0000256" key="3">
    <source>
        <dbReference type="ARBA" id="ARBA00022692"/>
    </source>
</evidence>
<reference evidence="7" key="1">
    <citation type="submission" date="2015-09" db="EMBL/GenBank/DDBJ databases">
        <authorList>
            <consortium name="Pathogen Informatics"/>
        </authorList>
    </citation>
    <scope>NUCLEOTIDE SEQUENCE</scope>
    <source>
        <strain evidence="7">2789STDY5834896</strain>
    </source>
</reference>
<keyword evidence="5 6" id="KW-0472">Membrane</keyword>
<dbReference type="InterPro" id="IPR002528">
    <property type="entry name" value="MATE_fam"/>
</dbReference>
<accession>A0A1C6IAM6</accession>
<feature type="transmembrane region" description="Helical" evidence="6">
    <location>
        <begin position="96"/>
        <end position="120"/>
    </location>
</feature>
<evidence type="ECO:0000256" key="5">
    <source>
        <dbReference type="ARBA" id="ARBA00023136"/>
    </source>
</evidence>
<protein>
    <submittedName>
        <fullName evidence="7">Stage V sporulation protein B</fullName>
    </submittedName>
</protein>
<dbReference type="PANTHER" id="PTHR30250">
    <property type="entry name" value="PST FAMILY PREDICTED COLANIC ACID TRANSPORTER"/>
    <property type="match status" value="1"/>
</dbReference>
<keyword evidence="4 6" id="KW-1133">Transmembrane helix</keyword>
<feature type="transmembrane region" description="Helical" evidence="6">
    <location>
        <begin position="368"/>
        <end position="387"/>
    </location>
</feature>
<comment type="subcellular location">
    <subcellularLocation>
        <location evidence="1">Cell membrane</location>
        <topology evidence="1">Multi-pass membrane protein</topology>
    </subcellularLocation>
</comment>
<feature type="transmembrane region" description="Helical" evidence="6">
    <location>
        <begin position="228"/>
        <end position="250"/>
    </location>
</feature>
<feature type="transmembrane region" description="Helical" evidence="6">
    <location>
        <begin position="172"/>
        <end position="192"/>
    </location>
</feature>
<dbReference type="InterPro" id="IPR050833">
    <property type="entry name" value="Poly_Biosynth_Transport"/>
</dbReference>
<dbReference type="GO" id="GO:0042910">
    <property type="term" value="F:xenobiotic transmembrane transporter activity"/>
    <property type="evidence" value="ECO:0007669"/>
    <property type="project" value="InterPro"/>
</dbReference>
<dbReference type="Pfam" id="PF01554">
    <property type="entry name" value="MatE"/>
    <property type="match status" value="1"/>
</dbReference>
<evidence type="ECO:0000313" key="7">
    <source>
        <dbReference type="EMBL" id="SCJ67156.1"/>
    </source>
</evidence>
<proteinExistence type="predicted"/>
<keyword evidence="2" id="KW-1003">Cell membrane</keyword>
<sequence length="552" mass="60110">MTRCATAAVLFYPALPVHMLVKCKDLSRPKEGGTPIVQTAIAKNHSRHVWLQRLWGAGALTVLALFLRTLSISFKIYLSGQIGAAGMGLYQLIYSVYGFGCTLACGGLGLGVTTLCSRAIAKKQWHRVPQVVLRALAFAAVLGCIATGLLYFGAAPVSKMLGQPILATPLRLFSVSLPFAAISGCLQGYFYATGEVVRSELSQVLKRFTKMGIVMAAFAASSPRQMDAALALIFFVSSLSEIVPAFYLSVLYRVSRKKFTSAQLPSSALTAAKGSIALALVKICLPLAVCQNLQSAFHTLENTLVPQGFAKSGIADAMERYGVLSGMAMPLLSYPAALLVSFSMLLIPAIVRLHTRGQREKLGRSLSHILRITFVFCCGVMAVFLFFPGPVSGIFSTKGVAVYLRLLAPLCPLIYMDHVTDCMLKGLGLQFHVMIQNLTDMMLTVVLLYFLLPVWGLAGYLFTLYCTTTYNLVAGWWLLRRRVDFSYLAPGWVAKPLLCCLIAGFVATRGLPPVLSAFPVRLVLFLVLYFALLFLCRDLTGKDLHRLRALLG</sequence>
<dbReference type="AlphaFoldDB" id="A0A1C6IAM6"/>
<evidence type="ECO:0000256" key="1">
    <source>
        <dbReference type="ARBA" id="ARBA00004651"/>
    </source>
</evidence>
<keyword evidence="3 6" id="KW-0812">Transmembrane</keyword>
<evidence type="ECO:0000256" key="6">
    <source>
        <dbReference type="SAM" id="Phobius"/>
    </source>
</evidence>
<dbReference type="GO" id="GO:0015297">
    <property type="term" value="F:antiporter activity"/>
    <property type="evidence" value="ECO:0007669"/>
    <property type="project" value="InterPro"/>
</dbReference>
<feature type="transmembrane region" description="Helical" evidence="6">
    <location>
        <begin position="327"/>
        <end position="347"/>
    </location>
</feature>
<gene>
    <name evidence="7" type="ORF">SAMEA3545359_01354</name>
</gene>
<dbReference type="GO" id="GO:0005886">
    <property type="term" value="C:plasma membrane"/>
    <property type="evidence" value="ECO:0007669"/>
    <property type="project" value="UniProtKB-SubCell"/>
</dbReference>
<dbReference type="PANTHER" id="PTHR30250:SF21">
    <property type="entry name" value="LIPID II FLIPPASE MURJ"/>
    <property type="match status" value="1"/>
</dbReference>
<name>A0A1C6IAM6_9FIRM</name>
<evidence type="ECO:0000256" key="4">
    <source>
        <dbReference type="ARBA" id="ARBA00022989"/>
    </source>
</evidence>
<feature type="transmembrane region" description="Helical" evidence="6">
    <location>
        <begin position="132"/>
        <end position="152"/>
    </location>
</feature>
<organism evidence="7">
    <name type="scientific">uncultured Anaerotruncus sp</name>
    <dbReference type="NCBI Taxonomy" id="905011"/>
    <lineage>
        <taxon>Bacteria</taxon>
        <taxon>Bacillati</taxon>
        <taxon>Bacillota</taxon>
        <taxon>Clostridia</taxon>
        <taxon>Eubacteriales</taxon>
        <taxon>Oscillospiraceae</taxon>
        <taxon>Anaerotruncus</taxon>
        <taxon>environmental samples</taxon>
    </lineage>
</organism>
<feature type="transmembrane region" description="Helical" evidence="6">
    <location>
        <begin position="50"/>
        <end position="67"/>
    </location>
</feature>